<dbReference type="Gene3D" id="3.40.120.10">
    <property type="entry name" value="Alpha-D-Glucose-1,6-Bisphosphate, subunit A, domain 3"/>
    <property type="match status" value="3"/>
</dbReference>
<evidence type="ECO:0000256" key="14">
    <source>
        <dbReference type="RuleBase" id="RU004326"/>
    </source>
</evidence>
<protein>
    <recommendedName>
        <fullName evidence="11">Phosphoglucomutase</fullName>
        <ecNumber evidence="6">5.4.2.2</ecNumber>
    </recommendedName>
    <alternativeName>
        <fullName evidence="13">Alpha-phosphoglucomutase</fullName>
    </alternativeName>
    <alternativeName>
        <fullName evidence="12">Glucose phosphomutase</fullName>
    </alternativeName>
</protein>
<evidence type="ECO:0000256" key="1">
    <source>
        <dbReference type="ARBA" id="ARBA00000443"/>
    </source>
</evidence>
<dbReference type="AlphaFoldDB" id="A0A1I2CIE9"/>
<dbReference type="STRING" id="1123323.SAMN05216245_11317"/>
<dbReference type="EMBL" id="FONL01000013">
    <property type="protein sequence ID" value="SFE68044.1"/>
    <property type="molecule type" value="Genomic_DNA"/>
</dbReference>
<dbReference type="Pfam" id="PF00408">
    <property type="entry name" value="PGM_PMM_IV"/>
    <property type="match status" value="1"/>
</dbReference>
<dbReference type="GO" id="GO:0005975">
    <property type="term" value="P:carbohydrate metabolic process"/>
    <property type="evidence" value="ECO:0007669"/>
    <property type="project" value="InterPro"/>
</dbReference>
<evidence type="ECO:0000256" key="2">
    <source>
        <dbReference type="ARBA" id="ARBA00001946"/>
    </source>
</evidence>
<evidence type="ECO:0000256" key="10">
    <source>
        <dbReference type="ARBA" id="ARBA00023235"/>
    </source>
</evidence>
<evidence type="ECO:0000256" key="4">
    <source>
        <dbReference type="ARBA" id="ARBA00005189"/>
    </source>
</evidence>
<keyword evidence="20" id="KW-1185">Reference proteome</keyword>
<evidence type="ECO:0000259" key="17">
    <source>
        <dbReference type="Pfam" id="PF02879"/>
    </source>
</evidence>
<evidence type="ECO:0000256" key="8">
    <source>
        <dbReference type="ARBA" id="ARBA00022723"/>
    </source>
</evidence>
<dbReference type="InterPro" id="IPR036900">
    <property type="entry name" value="A-D-PHexomutase_C_sf"/>
</dbReference>
<evidence type="ECO:0000256" key="12">
    <source>
        <dbReference type="ARBA" id="ARBA00041398"/>
    </source>
</evidence>
<evidence type="ECO:0000313" key="20">
    <source>
        <dbReference type="Proteomes" id="UP000198896"/>
    </source>
</evidence>
<feature type="domain" description="Alpha-D-phosphohexomutase alpha/beta/alpha" evidence="16">
    <location>
        <begin position="45"/>
        <end position="181"/>
    </location>
</feature>
<feature type="domain" description="Alpha-D-phosphohexomutase C-terminal" evidence="15">
    <location>
        <begin position="517"/>
        <end position="552"/>
    </location>
</feature>
<comment type="similarity">
    <text evidence="5 14">Belongs to the phosphohexose mutase family.</text>
</comment>
<dbReference type="InterPro" id="IPR005846">
    <property type="entry name" value="A-D-PHexomutase_a/b/a-III"/>
</dbReference>
<comment type="catalytic activity">
    <reaction evidence="1">
        <text>alpha-D-glucose 1-phosphate = alpha-D-glucose 6-phosphate</text>
        <dbReference type="Rhea" id="RHEA:23536"/>
        <dbReference type="ChEBI" id="CHEBI:58225"/>
        <dbReference type="ChEBI" id="CHEBI:58601"/>
        <dbReference type="EC" id="5.4.2.2"/>
    </reaction>
</comment>
<evidence type="ECO:0000256" key="11">
    <source>
        <dbReference type="ARBA" id="ARBA00039995"/>
    </source>
</evidence>
<keyword evidence="9 14" id="KW-0460">Magnesium</keyword>
<dbReference type="SUPFAM" id="SSF53738">
    <property type="entry name" value="Phosphoglucomutase, first 3 domains"/>
    <property type="match status" value="3"/>
</dbReference>
<evidence type="ECO:0000256" key="13">
    <source>
        <dbReference type="ARBA" id="ARBA00041467"/>
    </source>
</evidence>
<dbReference type="GO" id="GO:0008973">
    <property type="term" value="F:phosphopentomutase activity"/>
    <property type="evidence" value="ECO:0007669"/>
    <property type="project" value="TreeGrafter"/>
</dbReference>
<dbReference type="EC" id="5.4.2.2" evidence="6"/>
<organism evidence="19 20">
    <name type="scientific">Succiniclasticum ruminis DSM 9236</name>
    <dbReference type="NCBI Taxonomy" id="1123323"/>
    <lineage>
        <taxon>Bacteria</taxon>
        <taxon>Bacillati</taxon>
        <taxon>Bacillota</taxon>
        <taxon>Negativicutes</taxon>
        <taxon>Acidaminococcales</taxon>
        <taxon>Acidaminococcaceae</taxon>
        <taxon>Succiniclasticum</taxon>
    </lineage>
</organism>
<dbReference type="PROSITE" id="PS00710">
    <property type="entry name" value="PGM_PMM"/>
    <property type="match status" value="1"/>
</dbReference>
<comment type="pathway">
    <text evidence="3">Glycolipid metabolism; diglucosyl-diacylglycerol biosynthesis.</text>
</comment>
<evidence type="ECO:0000256" key="7">
    <source>
        <dbReference type="ARBA" id="ARBA00022553"/>
    </source>
</evidence>
<dbReference type="Gene3D" id="3.30.310.50">
    <property type="entry name" value="Alpha-D-phosphohexomutase, C-terminal domain"/>
    <property type="match status" value="1"/>
</dbReference>
<dbReference type="InterPro" id="IPR005843">
    <property type="entry name" value="A-D-PHexomutase_C"/>
</dbReference>
<evidence type="ECO:0000256" key="3">
    <source>
        <dbReference type="ARBA" id="ARBA00005164"/>
    </source>
</evidence>
<dbReference type="RefSeq" id="WP_093913888.1">
    <property type="nucleotide sequence ID" value="NZ_FONL01000013.1"/>
</dbReference>
<keyword evidence="7" id="KW-0597">Phosphoprotein</keyword>
<dbReference type="OrthoDB" id="9806956at2"/>
<dbReference type="InterPro" id="IPR005841">
    <property type="entry name" value="Alpha-D-phosphohexomutase_SF"/>
</dbReference>
<dbReference type="CDD" id="cd05799">
    <property type="entry name" value="PGM2"/>
    <property type="match status" value="1"/>
</dbReference>
<dbReference type="PANTHER" id="PTHR45745">
    <property type="entry name" value="PHOSPHOMANNOMUTASE 45A"/>
    <property type="match status" value="1"/>
</dbReference>
<dbReference type="PRINTS" id="PR00509">
    <property type="entry name" value="PGMPMM"/>
</dbReference>
<dbReference type="InterPro" id="IPR016066">
    <property type="entry name" value="A-D-PHexomutase_CS"/>
</dbReference>
<comment type="pathway">
    <text evidence="4">Lipid metabolism.</text>
</comment>
<keyword evidence="8 14" id="KW-0479">Metal-binding</keyword>
<dbReference type="InterPro" id="IPR005844">
    <property type="entry name" value="A-D-PHexomutase_a/b/a-I"/>
</dbReference>
<dbReference type="InterPro" id="IPR016055">
    <property type="entry name" value="A-D-PHexomutase_a/b/a-I/II/III"/>
</dbReference>
<evidence type="ECO:0000256" key="5">
    <source>
        <dbReference type="ARBA" id="ARBA00010231"/>
    </source>
</evidence>
<feature type="domain" description="Alpha-D-phosphohexomutase alpha/beta/alpha" evidence="18">
    <location>
        <begin position="326"/>
        <end position="450"/>
    </location>
</feature>
<name>A0A1I2CIE9_9FIRM</name>
<evidence type="ECO:0000259" key="15">
    <source>
        <dbReference type="Pfam" id="PF00408"/>
    </source>
</evidence>
<accession>A0A1I2CIE9</accession>
<gene>
    <name evidence="19" type="ORF">SAMN05216245_11317</name>
</gene>
<dbReference type="Pfam" id="PF02879">
    <property type="entry name" value="PGM_PMM_II"/>
    <property type="match status" value="1"/>
</dbReference>
<evidence type="ECO:0000259" key="18">
    <source>
        <dbReference type="Pfam" id="PF02880"/>
    </source>
</evidence>
<dbReference type="Pfam" id="PF02880">
    <property type="entry name" value="PGM_PMM_III"/>
    <property type="match status" value="1"/>
</dbReference>
<comment type="cofactor">
    <cofactor evidence="2">
        <name>Mg(2+)</name>
        <dbReference type="ChEBI" id="CHEBI:18420"/>
    </cofactor>
</comment>
<evidence type="ECO:0000256" key="9">
    <source>
        <dbReference type="ARBA" id="ARBA00022842"/>
    </source>
</evidence>
<dbReference type="Proteomes" id="UP000198896">
    <property type="component" value="Unassembled WGS sequence"/>
</dbReference>
<dbReference type="SUPFAM" id="SSF55957">
    <property type="entry name" value="Phosphoglucomutase, C-terminal domain"/>
    <property type="match status" value="1"/>
</dbReference>
<dbReference type="Pfam" id="PF02878">
    <property type="entry name" value="PGM_PMM_I"/>
    <property type="match status" value="1"/>
</dbReference>
<dbReference type="InterPro" id="IPR005845">
    <property type="entry name" value="A-D-PHexomutase_a/b/a-II"/>
</dbReference>
<sequence>MDSALKAKYEIWLEKAVADPDLKPELEAMAGDEAKIEDAFYKDLEFGTAGLRGVIGAGTNRMNVYIVARASQGLSNYVINHFPAEERSIAISYDSRIKSDVFAKIAAEVFAANGIRAYIFKELMPVPCVSYATRTLKCAAGIMVTASHNPSKYNGYKVYGADGCQMTTAAANEVLGEIEKLDLFADSKRIAFEEGLKAGSIAWIPDEVYTAFVEEVKKQSVVGDAEINKDVAIVYSPLNGAGLKPVLRTLKETGYTNITVVKEQEQPDGNFPTCPYPNPEIHEAMALGMEYAAKYNADLLLATDPDSDRVGIAVKDKEGNYQLLSGNQTGMLLTDYVCARRTENGTMPKDPVVIKTIVTTDMVEQIAGHYGVRTVNVLTGFKYIGEQIGLLEKQGKADSYIFGFEESYGYLSGSYVRDKDAVDAAFLICEMFCYYKTRGISLLDKLDELYKRHGYCLNTLYSYQFEGAAGFVKMKEIMTDFQTAGITEFGGRKVETLLDYNTGIDGLPKENVLKFLLEGHGSVVVRPSGTEPKLKTYVTVSAPDKAAAEVIEKKIVEDLKKRING</sequence>
<evidence type="ECO:0000259" key="16">
    <source>
        <dbReference type="Pfam" id="PF02878"/>
    </source>
</evidence>
<keyword evidence="10" id="KW-0413">Isomerase</keyword>
<evidence type="ECO:0000256" key="6">
    <source>
        <dbReference type="ARBA" id="ARBA00012728"/>
    </source>
</evidence>
<dbReference type="GO" id="GO:0006166">
    <property type="term" value="P:purine ribonucleoside salvage"/>
    <property type="evidence" value="ECO:0007669"/>
    <property type="project" value="TreeGrafter"/>
</dbReference>
<proteinExistence type="inferred from homology"/>
<evidence type="ECO:0000313" key="19">
    <source>
        <dbReference type="EMBL" id="SFE68044.1"/>
    </source>
</evidence>
<dbReference type="PANTHER" id="PTHR45745:SF1">
    <property type="entry name" value="PHOSPHOGLUCOMUTASE 2B-RELATED"/>
    <property type="match status" value="1"/>
</dbReference>
<feature type="domain" description="Alpha-D-phosphohexomutase alpha/beta/alpha" evidence="17">
    <location>
        <begin position="211"/>
        <end position="318"/>
    </location>
</feature>
<dbReference type="GO" id="GO:0004614">
    <property type="term" value="F:phosphoglucomutase activity"/>
    <property type="evidence" value="ECO:0007669"/>
    <property type="project" value="UniProtKB-EC"/>
</dbReference>
<reference evidence="19 20" key="1">
    <citation type="submission" date="2016-10" db="EMBL/GenBank/DDBJ databases">
        <authorList>
            <person name="de Groot N.N."/>
        </authorList>
    </citation>
    <scope>NUCLEOTIDE SEQUENCE [LARGE SCALE GENOMIC DNA]</scope>
    <source>
        <strain evidence="19 20">DSM 9236</strain>
    </source>
</reference>
<dbReference type="GO" id="GO:0000287">
    <property type="term" value="F:magnesium ion binding"/>
    <property type="evidence" value="ECO:0007669"/>
    <property type="project" value="InterPro"/>
</dbReference>